<dbReference type="AlphaFoldDB" id="A0A0P0VUR2"/>
<gene>
    <name evidence="1" type="ordered locus">Os03g0206800</name>
</gene>
<protein>
    <submittedName>
        <fullName evidence="1">Os03g0206800 protein</fullName>
    </submittedName>
</protein>
<proteinExistence type="predicted"/>
<organism evidence="1 2">
    <name type="scientific">Oryza sativa subsp. japonica</name>
    <name type="common">Rice</name>
    <dbReference type="NCBI Taxonomy" id="39947"/>
    <lineage>
        <taxon>Eukaryota</taxon>
        <taxon>Viridiplantae</taxon>
        <taxon>Streptophyta</taxon>
        <taxon>Embryophyta</taxon>
        <taxon>Tracheophyta</taxon>
        <taxon>Spermatophyta</taxon>
        <taxon>Magnoliopsida</taxon>
        <taxon>Liliopsida</taxon>
        <taxon>Poales</taxon>
        <taxon>Poaceae</taxon>
        <taxon>BOP clade</taxon>
        <taxon>Oryzoideae</taxon>
        <taxon>Oryzeae</taxon>
        <taxon>Oryzinae</taxon>
        <taxon>Oryza</taxon>
        <taxon>Oryza sativa</taxon>
    </lineage>
</organism>
<accession>A0A0P0VUR2</accession>
<evidence type="ECO:0000313" key="2">
    <source>
        <dbReference type="Proteomes" id="UP000000763"/>
    </source>
</evidence>
<reference evidence="2" key="2">
    <citation type="journal article" date="2008" name="Nucleic Acids Res.">
        <title>The rice annotation project database (RAP-DB): 2008 update.</title>
        <authorList>
            <consortium name="The rice annotation project (RAP)"/>
        </authorList>
    </citation>
    <scope>GENOME REANNOTATION</scope>
    <source>
        <strain evidence="2">cv. Nipponbare</strain>
    </source>
</reference>
<name>A0A0P0VUR2_ORYSJ</name>
<reference evidence="1 2" key="1">
    <citation type="journal article" date="2005" name="Nature">
        <title>The map-based sequence of the rice genome.</title>
        <authorList>
            <consortium name="International rice genome sequencing project (IRGSP)"/>
            <person name="Matsumoto T."/>
            <person name="Wu J."/>
            <person name="Kanamori H."/>
            <person name="Katayose Y."/>
            <person name="Fujisawa M."/>
            <person name="Namiki N."/>
            <person name="Mizuno H."/>
            <person name="Yamamoto K."/>
            <person name="Antonio B.A."/>
            <person name="Baba T."/>
            <person name="Sakata K."/>
            <person name="Nagamura Y."/>
            <person name="Aoki H."/>
            <person name="Arikawa K."/>
            <person name="Arita K."/>
            <person name="Bito T."/>
            <person name="Chiden Y."/>
            <person name="Fujitsuka N."/>
            <person name="Fukunaka R."/>
            <person name="Hamada M."/>
            <person name="Harada C."/>
            <person name="Hayashi A."/>
            <person name="Hijishita S."/>
            <person name="Honda M."/>
            <person name="Hosokawa S."/>
            <person name="Ichikawa Y."/>
            <person name="Idonuma A."/>
            <person name="Iijima M."/>
            <person name="Ikeda M."/>
            <person name="Ikeno M."/>
            <person name="Ito K."/>
            <person name="Ito S."/>
            <person name="Ito T."/>
            <person name="Ito Y."/>
            <person name="Ito Y."/>
            <person name="Iwabuchi A."/>
            <person name="Kamiya K."/>
            <person name="Karasawa W."/>
            <person name="Kurita K."/>
            <person name="Katagiri S."/>
            <person name="Kikuta A."/>
            <person name="Kobayashi H."/>
            <person name="Kobayashi N."/>
            <person name="Machita K."/>
            <person name="Maehara T."/>
            <person name="Masukawa M."/>
            <person name="Mizubayashi T."/>
            <person name="Mukai Y."/>
            <person name="Nagasaki H."/>
            <person name="Nagata Y."/>
            <person name="Naito S."/>
            <person name="Nakashima M."/>
            <person name="Nakama Y."/>
            <person name="Nakamichi Y."/>
            <person name="Nakamura M."/>
            <person name="Meguro A."/>
            <person name="Negishi M."/>
            <person name="Ohta I."/>
            <person name="Ohta T."/>
            <person name="Okamoto M."/>
            <person name="Ono N."/>
            <person name="Saji S."/>
            <person name="Sakaguchi M."/>
            <person name="Sakai K."/>
            <person name="Shibata M."/>
            <person name="Shimokawa T."/>
            <person name="Song J."/>
            <person name="Takazaki Y."/>
            <person name="Terasawa K."/>
            <person name="Tsugane M."/>
            <person name="Tsuji K."/>
            <person name="Ueda S."/>
            <person name="Waki K."/>
            <person name="Yamagata H."/>
            <person name="Yamamoto M."/>
            <person name="Yamamoto S."/>
            <person name="Yamane H."/>
            <person name="Yoshiki S."/>
            <person name="Yoshihara R."/>
            <person name="Yukawa K."/>
            <person name="Zhong H."/>
            <person name="Yano M."/>
            <person name="Yuan Q."/>
            <person name="Ouyang S."/>
            <person name="Liu J."/>
            <person name="Jones K.M."/>
            <person name="Gansberger K."/>
            <person name="Moffat K."/>
            <person name="Hill J."/>
            <person name="Bera J."/>
            <person name="Fadrosh D."/>
            <person name="Jin S."/>
            <person name="Johri S."/>
            <person name="Kim M."/>
            <person name="Overton L."/>
            <person name="Reardon M."/>
            <person name="Tsitrin T."/>
            <person name="Vuong H."/>
            <person name="Weaver B."/>
            <person name="Ciecko A."/>
            <person name="Tallon L."/>
            <person name="Jackson J."/>
            <person name="Pai G."/>
            <person name="Aken S.V."/>
            <person name="Utterback T."/>
            <person name="Reidmuller S."/>
            <person name="Feldblyum T."/>
            <person name="Hsiao J."/>
            <person name="Zismann V."/>
            <person name="Iobst S."/>
            <person name="de Vazeille A.R."/>
            <person name="Buell C.R."/>
            <person name="Ying K."/>
            <person name="Li Y."/>
            <person name="Lu T."/>
            <person name="Huang Y."/>
            <person name="Zhao Q."/>
            <person name="Feng Q."/>
            <person name="Zhang L."/>
            <person name="Zhu J."/>
            <person name="Weng Q."/>
            <person name="Mu J."/>
            <person name="Lu Y."/>
            <person name="Fan D."/>
            <person name="Liu Y."/>
            <person name="Guan J."/>
            <person name="Zhang Y."/>
            <person name="Yu S."/>
            <person name="Liu X."/>
            <person name="Zhang Y."/>
            <person name="Hong G."/>
            <person name="Han B."/>
            <person name="Choisne N."/>
            <person name="Demange N."/>
            <person name="Orjeda G."/>
            <person name="Samain S."/>
            <person name="Cattolico L."/>
            <person name="Pelletier E."/>
            <person name="Couloux A."/>
            <person name="Segurens B."/>
            <person name="Wincker P."/>
            <person name="D'Hont A."/>
            <person name="Scarpelli C."/>
            <person name="Weissenbach J."/>
            <person name="Salanoubat M."/>
            <person name="Quetier F."/>
            <person name="Yu Y."/>
            <person name="Kim H.R."/>
            <person name="Rambo T."/>
            <person name="Currie J."/>
            <person name="Collura K."/>
            <person name="Luo M."/>
            <person name="Yang T."/>
            <person name="Ammiraju J.S.S."/>
            <person name="Engler F."/>
            <person name="Soderlund C."/>
            <person name="Wing R.A."/>
            <person name="Palmer L.E."/>
            <person name="de la Bastide M."/>
            <person name="Spiegel L."/>
            <person name="Nascimento L."/>
            <person name="Zutavern T."/>
            <person name="O'Shaughnessy A."/>
            <person name="Dike S."/>
            <person name="Dedhia N."/>
            <person name="Preston R."/>
            <person name="Balija V."/>
            <person name="McCombie W.R."/>
            <person name="Chow T."/>
            <person name="Chen H."/>
            <person name="Chung M."/>
            <person name="Chen C."/>
            <person name="Shaw J."/>
            <person name="Wu H."/>
            <person name="Hsiao K."/>
            <person name="Chao Y."/>
            <person name="Chu M."/>
            <person name="Cheng C."/>
            <person name="Hour A."/>
            <person name="Lee P."/>
            <person name="Lin S."/>
            <person name="Lin Y."/>
            <person name="Liou J."/>
            <person name="Liu S."/>
            <person name="Hsing Y."/>
            <person name="Raghuvanshi S."/>
            <person name="Mohanty A."/>
            <person name="Bharti A.K."/>
            <person name="Gaur A."/>
            <person name="Gupta V."/>
            <person name="Kumar D."/>
            <person name="Ravi V."/>
            <person name="Vij S."/>
            <person name="Kapur A."/>
            <person name="Khurana P."/>
            <person name="Khurana P."/>
            <person name="Khurana J.P."/>
            <person name="Tyagi A.K."/>
            <person name="Gaikwad K."/>
            <person name="Singh A."/>
            <person name="Dalal V."/>
            <person name="Srivastava S."/>
            <person name="Dixit A."/>
            <person name="Pal A.K."/>
            <person name="Ghazi I.A."/>
            <person name="Yadav M."/>
            <person name="Pandit A."/>
            <person name="Bhargava A."/>
            <person name="Sureshbabu K."/>
            <person name="Batra K."/>
            <person name="Sharma T.R."/>
            <person name="Mohapatra T."/>
            <person name="Singh N.K."/>
            <person name="Messing J."/>
            <person name="Nelson A.B."/>
            <person name="Fuks G."/>
            <person name="Kavchok S."/>
            <person name="Keizer G."/>
            <person name="Linton E."/>
            <person name="Llaca V."/>
            <person name="Song R."/>
            <person name="Tanyolac B."/>
            <person name="Young S."/>
            <person name="Ho-Il K."/>
            <person name="Hahn J.H."/>
            <person name="Sangsakoo G."/>
            <person name="Vanavichit A."/>
            <person name="de Mattos Luiz.A.T."/>
            <person name="Zimmer P.D."/>
            <person name="Malone G."/>
            <person name="Dellagostin O."/>
            <person name="de Oliveira A.C."/>
            <person name="Bevan M."/>
            <person name="Bancroft I."/>
            <person name="Minx P."/>
            <person name="Cordum H."/>
            <person name="Wilson R."/>
            <person name="Cheng Z."/>
            <person name="Jin W."/>
            <person name="Jiang J."/>
            <person name="Leong S.A."/>
            <person name="Iwama H."/>
            <person name="Gojobori T."/>
            <person name="Itoh T."/>
            <person name="Niimura Y."/>
            <person name="Fujii Y."/>
            <person name="Habara T."/>
            <person name="Sakai H."/>
            <person name="Sato Y."/>
            <person name="Wilson G."/>
            <person name="Kumar K."/>
            <person name="McCouch S."/>
            <person name="Juretic N."/>
            <person name="Hoen D."/>
            <person name="Wright S."/>
            <person name="Bruskiewich R."/>
            <person name="Bureau T."/>
            <person name="Miyao A."/>
            <person name="Hirochika H."/>
            <person name="Nishikawa T."/>
            <person name="Kadowaki K."/>
            <person name="Sugiura M."/>
            <person name="Burr B."/>
            <person name="Sasaki T."/>
        </authorList>
    </citation>
    <scope>NUCLEOTIDE SEQUENCE [LARGE SCALE GENOMIC DNA]</scope>
    <source>
        <strain evidence="2">cv. Nipponbare</strain>
    </source>
</reference>
<evidence type="ECO:0000313" key="1">
    <source>
        <dbReference type="EMBL" id="BAF11236.1"/>
    </source>
</evidence>
<dbReference type="Proteomes" id="UP000000763">
    <property type="component" value="Chromosome 3"/>
</dbReference>
<sequence>MERVRRRIRVRIGVGEAGGAGAAGGEELGGARHGGVAAVVRGRELPASSTRRPNGRDKDLVGRLRFALLPPLFLRPFLFHA</sequence>
<dbReference type="Gramene" id="Os03t0206800-01">
    <property type="protein sequence ID" value="Os03t0206800-01"/>
    <property type="gene ID" value="Os03g0206800"/>
</dbReference>
<dbReference type="KEGG" id="dosa:Os03g0206800"/>
<dbReference type="EMBL" id="AP008209">
    <property type="protein sequence ID" value="BAF11236.1"/>
    <property type="molecule type" value="Genomic_DNA"/>
</dbReference>